<gene>
    <name evidence="2" type="ORF">IQ22_03711</name>
</gene>
<protein>
    <submittedName>
        <fullName evidence="2">Uncharacterized protein YjiS (DUF1127 family)</fullName>
    </submittedName>
</protein>
<dbReference type="AlphaFoldDB" id="A0A562Q2V3"/>
<reference evidence="2 3" key="1">
    <citation type="journal article" date="2015" name="Stand. Genomic Sci.">
        <title>Genomic Encyclopedia of Bacterial and Archaeal Type Strains, Phase III: the genomes of soil and plant-associated and newly described type strains.</title>
        <authorList>
            <person name="Whitman W.B."/>
            <person name="Woyke T."/>
            <person name="Klenk H.P."/>
            <person name="Zhou Y."/>
            <person name="Lilburn T.G."/>
            <person name="Beck B.J."/>
            <person name="De Vos P."/>
            <person name="Vandamme P."/>
            <person name="Eisen J.A."/>
            <person name="Garrity G."/>
            <person name="Hugenholtz P."/>
            <person name="Kyrpides N.C."/>
        </authorList>
    </citation>
    <scope>NUCLEOTIDE SEQUENCE [LARGE SCALE GENOMIC DNA]</scope>
    <source>
        <strain evidence="2 3">CGMCC 1.6858</strain>
    </source>
</reference>
<dbReference type="InterPro" id="IPR009506">
    <property type="entry name" value="YjiS-like"/>
</dbReference>
<proteinExistence type="predicted"/>
<dbReference type="Proteomes" id="UP000316905">
    <property type="component" value="Unassembled WGS sequence"/>
</dbReference>
<feature type="domain" description="YjiS-like" evidence="1">
    <location>
        <begin position="29"/>
        <end position="64"/>
    </location>
</feature>
<sequence length="79" mass="9528">MTIRLIPFAPERTSIAPHDWPHGSLWRRLIARFERWRMLSRQRHQLAMLSDETLKDLGLSRADVIQESERPFWDDPFSR</sequence>
<dbReference type="EMBL" id="VLKY01000013">
    <property type="protein sequence ID" value="TWI51009.1"/>
    <property type="molecule type" value="Genomic_DNA"/>
</dbReference>
<name>A0A562Q2V3_9PSED</name>
<accession>A0A562Q2V3</accession>
<dbReference type="OrthoDB" id="7306802at2"/>
<dbReference type="RefSeq" id="WP_145144573.1">
    <property type="nucleotide sequence ID" value="NZ_VLKY01000013.1"/>
</dbReference>
<evidence type="ECO:0000313" key="2">
    <source>
        <dbReference type="EMBL" id="TWI51009.1"/>
    </source>
</evidence>
<evidence type="ECO:0000259" key="1">
    <source>
        <dbReference type="Pfam" id="PF06568"/>
    </source>
</evidence>
<dbReference type="Pfam" id="PF06568">
    <property type="entry name" value="YjiS-like"/>
    <property type="match status" value="1"/>
</dbReference>
<comment type="caution">
    <text evidence="2">The sequence shown here is derived from an EMBL/GenBank/DDBJ whole genome shotgun (WGS) entry which is preliminary data.</text>
</comment>
<evidence type="ECO:0000313" key="3">
    <source>
        <dbReference type="Proteomes" id="UP000316905"/>
    </source>
</evidence>
<organism evidence="2 3">
    <name type="scientific">Pseudomonas duriflava</name>
    <dbReference type="NCBI Taxonomy" id="459528"/>
    <lineage>
        <taxon>Bacteria</taxon>
        <taxon>Pseudomonadati</taxon>
        <taxon>Pseudomonadota</taxon>
        <taxon>Gammaproteobacteria</taxon>
        <taxon>Pseudomonadales</taxon>
        <taxon>Pseudomonadaceae</taxon>
        <taxon>Pseudomonas</taxon>
    </lineage>
</organism>
<keyword evidence="3" id="KW-1185">Reference proteome</keyword>